<reference evidence="3" key="2">
    <citation type="journal article" date="2013" name="PLoS Genet.">
        <title>Comparative genome structure, secondary metabolite, and effector coding capacity across Cochliobolus pathogens.</title>
        <authorList>
            <person name="Condon B.J."/>
            <person name="Leng Y."/>
            <person name="Wu D."/>
            <person name="Bushley K.E."/>
            <person name="Ohm R.A."/>
            <person name="Otillar R."/>
            <person name="Martin J."/>
            <person name="Schackwitz W."/>
            <person name="Grimwood J."/>
            <person name="MohdZainudin N."/>
            <person name="Xue C."/>
            <person name="Wang R."/>
            <person name="Manning V.A."/>
            <person name="Dhillon B."/>
            <person name="Tu Z.J."/>
            <person name="Steffenson B.J."/>
            <person name="Salamov A."/>
            <person name="Sun H."/>
            <person name="Lowry S."/>
            <person name="LaButti K."/>
            <person name="Han J."/>
            <person name="Copeland A."/>
            <person name="Lindquist E."/>
            <person name="Barry K."/>
            <person name="Schmutz J."/>
            <person name="Baker S.E."/>
            <person name="Ciuffetti L.M."/>
            <person name="Grigoriev I.V."/>
            <person name="Zhong S."/>
            <person name="Turgeon B.G."/>
        </authorList>
    </citation>
    <scope>NUCLEOTIDE SEQUENCE [LARGE SCALE GENOMIC DNA]</scope>
    <source>
        <strain evidence="3">ND90Pr / ATCC 201652</strain>
    </source>
</reference>
<accession>M2TKZ7</accession>
<protein>
    <recommendedName>
        <fullName evidence="1">Clr5 domain-containing protein</fullName>
    </recommendedName>
</protein>
<dbReference type="OrthoDB" id="5986190at2759"/>
<evidence type="ECO:0000259" key="1">
    <source>
        <dbReference type="Pfam" id="PF14420"/>
    </source>
</evidence>
<evidence type="ECO:0000313" key="3">
    <source>
        <dbReference type="Proteomes" id="UP000016934"/>
    </source>
</evidence>
<dbReference type="Proteomes" id="UP000016934">
    <property type="component" value="Unassembled WGS sequence"/>
</dbReference>
<dbReference type="RefSeq" id="XP_007694703.1">
    <property type="nucleotide sequence ID" value="XM_007696513.1"/>
</dbReference>
<gene>
    <name evidence="2" type="ORF">COCSADRAFT_76020</name>
</gene>
<dbReference type="PANTHER" id="PTHR38788">
    <property type="entry name" value="CLR5 DOMAIN-CONTAINING PROTEIN"/>
    <property type="match status" value="1"/>
</dbReference>
<dbReference type="InterPro" id="IPR025676">
    <property type="entry name" value="Clr5_dom"/>
</dbReference>
<dbReference type="AlphaFoldDB" id="M2TKZ7"/>
<dbReference type="STRING" id="665912.M2TKZ7"/>
<sequence length="153" mass="18054">MGPPTQSRKRKALTLREADWEPYKARILELFTTQELPLPKVKQIIEEEYGFKAELRQYRSRINQWGKDKNVKTHEMQAIVRKRQKRMLVETGKGQLKFDVRGKPVERQKIERWMKRNSVVESALYAPIPAARRSSTSLTEAFLLLLIRHSHTI</sequence>
<name>M2TKZ7_COCSN</name>
<evidence type="ECO:0000313" key="2">
    <source>
        <dbReference type="EMBL" id="EMD69357.1"/>
    </source>
</evidence>
<dbReference type="Pfam" id="PF14420">
    <property type="entry name" value="Clr5"/>
    <property type="match status" value="1"/>
</dbReference>
<dbReference type="EMBL" id="KB445637">
    <property type="protein sequence ID" value="EMD69357.1"/>
    <property type="molecule type" value="Genomic_DNA"/>
</dbReference>
<organism evidence="2 3">
    <name type="scientific">Cochliobolus sativus (strain ND90Pr / ATCC 201652)</name>
    <name type="common">Common root rot and spot blotch fungus</name>
    <name type="synonym">Bipolaris sorokiniana</name>
    <dbReference type="NCBI Taxonomy" id="665912"/>
    <lineage>
        <taxon>Eukaryota</taxon>
        <taxon>Fungi</taxon>
        <taxon>Dikarya</taxon>
        <taxon>Ascomycota</taxon>
        <taxon>Pezizomycotina</taxon>
        <taxon>Dothideomycetes</taxon>
        <taxon>Pleosporomycetidae</taxon>
        <taxon>Pleosporales</taxon>
        <taxon>Pleosporineae</taxon>
        <taxon>Pleosporaceae</taxon>
        <taxon>Bipolaris</taxon>
    </lineage>
</organism>
<dbReference type="OMA" id="FHAEDRQ"/>
<dbReference type="HOGENOM" id="CLU_1932583_0_0_1"/>
<dbReference type="GeneID" id="19140541"/>
<dbReference type="KEGG" id="bsc:COCSADRAFT_76020"/>
<keyword evidence="3" id="KW-1185">Reference proteome</keyword>
<proteinExistence type="predicted"/>
<dbReference type="eggNOG" id="ENOG502SS6S">
    <property type="taxonomic scope" value="Eukaryota"/>
</dbReference>
<reference evidence="2 3" key="1">
    <citation type="journal article" date="2012" name="PLoS Pathog.">
        <title>Diverse lifestyles and strategies of plant pathogenesis encoded in the genomes of eighteen Dothideomycetes fungi.</title>
        <authorList>
            <person name="Ohm R.A."/>
            <person name="Feau N."/>
            <person name="Henrissat B."/>
            <person name="Schoch C.L."/>
            <person name="Horwitz B.A."/>
            <person name="Barry K.W."/>
            <person name="Condon B.J."/>
            <person name="Copeland A.C."/>
            <person name="Dhillon B."/>
            <person name="Glaser F."/>
            <person name="Hesse C.N."/>
            <person name="Kosti I."/>
            <person name="LaButti K."/>
            <person name="Lindquist E.A."/>
            <person name="Lucas S."/>
            <person name="Salamov A.A."/>
            <person name="Bradshaw R.E."/>
            <person name="Ciuffetti L."/>
            <person name="Hamelin R.C."/>
            <person name="Kema G.H.J."/>
            <person name="Lawrence C."/>
            <person name="Scott J.A."/>
            <person name="Spatafora J.W."/>
            <person name="Turgeon B.G."/>
            <person name="de Wit P.J.G.M."/>
            <person name="Zhong S."/>
            <person name="Goodwin S.B."/>
            <person name="Grigoriev I.V."/>
        </authorList>
    </citation>
    <scope>NUCLEOTIDE SEQUENCE [LARGE SCALE GENOMIC DNA]</scope>
    <source>
        <strain evidence="3">ND90Pr / ATCC 201652</strain>
    </source>
</reference>
<dbReference type="PANTHER" id="PTHR38788:SF3">
    <property type="entry name" value="CLR5 DOMAIN-CONTAINING PROTEIN"/>
    <property type="match status" value="1"/>
</dbReference>
<feature type="domain" description="Clr5" evidence="1">
    <location>
        <begin position="17"/>
        <end position="69"/>
    </location>
</feature>